<dbReference type="EMBL" id="DS547091">
    <property type="protein sequence ID" value="EDR16068.1"/>
    <property type="molecule type" value="Genomic_DNA"/>
</dbReference>
<dbReference type="KEGG" id="lbc:LACBIDRAFT_301777"/>
<reference evidence="2 3" key="1">
    <citation type="journal article" date="2008" name="Nature">
        <title>The genome of Laccaria bicolor provides insights into mycorrhizal symbiosis.</title>
        <authorList>
            <person name="Martin F."/>
            <person name="Aerts A."/>
            <person name="Ahren D."/>
            <person name="Brun A."/>
            <person name="Danchin E.G.J."/>
            <person name="Duchaussoy F."/>
            <person name="Gibon J."/>
            <person name="Kohler A."/>
            <person name="Lindquist E."/>
            <person name="Pereda V."/>
            <person name="Salamov A."/>
            <person name="Shapiro H.J."/>
            <person name="Wuyts J."/>
            <person name="Blaudez D."/>
            <person name="Buee M."/>
            <person name="Brokstein P."/>
            <person name="Canbaeck B."/>
            <person name="Cohen D."/>
            <person name="Courty P.E."/>
            <person name="Coutinho P.M."/>
            <person name="Delaruelle C."/>
            <person name="Detter J.C."/>
            <person name="Deveau A."/>
            <person name="DiFazio S."/>
            <person name="Duplessis S."/>
            <person name="Fraissinet-Tachet L."/>
            <person name="Lucic E."/>
            <person name="Frey-Klett P."/>
            <person name="Fourrey C."/>
            <person name="Feussner I."/>
            <person name="Gay G."/>
            <person name="Grimwood J."/>
            <person name="Hoegger P.J."/>
            <person name="Jain P."/>
            <person name="Kilaru S."/>
            <person name="Labbe J."/>
            <person name="Lin Y.C."/>
            <person name="Legue V."/>
            <person name="Le Tacon F."/>
            <person name="Marmeisse R."/>
            <person name="Melayah D."/>
            <person name="Montanini B."/>
            <person name="Muratet M."/>
            <person name="Nehls U."/>
            <person name="Niculita-Hirzel H."/>
            <person name="Oudot-Le Secq M.P."/>
            <person name="Peter M."/>
            <person name="Quesneville H."/>
            <person name="Rajashekar B."/>
            <person name="Reich M."/>
            <person name="Rouhier N."/>
            <person name="Schmutz J."/>
            <person name="Yin T."/>
            <person name="Chalot M."/>
            <person name="Henrissat B."/>
            <person name="Kuees U."/>
            <person name="Lucas S."/>
            <person name="Van de Peer Y."/>
            <person name="Podila G.K."/>
            <person name="Polle A."/>
            <person name="Pukkila P.J."/>
            <person name="Richardson P.M."/>
            <person name="Rouze P."/>
            <person name="Sanders I.R."/>
            <person name="Stajich J.E."/>
            <person name="Tunlid A."/>
            <person name="Tuskan G."/>
            <person name="Grigoriev I.V."/>
        </authorList>
    </citation>
    <scope>NUCLEOTIDE SEQUENCE [LARGE SCALE GENOMIC DNA]</scope>
    <source>
        <strain evidence="3">S238N-H82 / ATCC MYA-4686</strain>
    </source>
</reference>
<dbReference type="InParanoid" id="B0CP98"/>
<dbReference type="GeneID" id="6068919"/>
<organism evidence="3">
    <name type="scientific">Laccaria bicolor (strain S238N-H82 / ATCC MYA-4686)</name>
    <name type="common">Bicoloured deceiver</name>
    <name type="synonym">Laccaria laccata var. bicolor</name>
    <dbReference type="NCBI Taxonomy" id="486041"/>
    <lineage>
        <taxon>Eukaryota</taxon>
        <taxon>Fungi</taxon>
        <taxon>Dikarya</taxon>
        <taxon>Basidiomycota</taxon>
        <taxon>Agaricomycotina</taxon>
        <taxon>Agaricomycetes</taxon>
        <taxon>Agaricomycetidae</taxon>
        <taxon>Agaricales</taxon>
        <taxon>Agaricineae</taxon>
        <taxon>Hydnangiaceae</taxon>
        <taxon>Laccaria</taxon>
    </lineage>
</organism>
<dbReference type="RefSeq" id="XP_001874276.1">
    <property type="nucleotide sequence ID" value="XM_001874241.1"/>
</dbReference>
<gene>
    <name evidence="2" type="ORF">LACBIDRAFT_301777</name>
</gene>
<evidence type="ECO:0000313" key="2">
    <source>
        <dbReference type="EMBL" id="EDR16068.1"/>
    </source>
</evidence>
<dbReference type="HOGENOM" id="CLU_172714_0_0_1"/>
<evidence type="ECO:0000313" key="3">
    <source>
        <dbReference type="Proteomes" id="UP000001194"/>
    </source>
</evidence>
<feature type="region of interest" description="Disordered" evidence="1">
    <location>
        <begin position="1"/>
        <end position="43"/>
    </location>
</feature>
<accession>B0CP98</accession>
<feature type="compositionally biased region" description="Polar residues" evidence="1">
    <location>
        <begin position="18"/>
        <end position="39"/>
    </location>
</feature>
<protein>
    <submittedName>
        <fullName evidence="2">Predicted protein</fullName>
    </submittedName>
</protein>
<dbReference type="OrthoDB" id="3255301at2759"/>
<dbReference type="Proteomes" id="UP000001194">
    <property type="component" value="Unassembled WGS sequence"/>
</dbReference>
<proteinExistence type="predicted"/>
<evidence type="ECO:0000256" key="1">
    <source>
        <dbReference type="SAM" id="MobiDB-lite"/>
    </source>
</evidence>
<sequence length="96" mass="10702">MATITMSRPFISSPLADPSTSSRTVTQRVLPKRNTSFPSSRALRPFPTISHAFQPSSSTSKITHSKPIKLIEPPKDQKAIFMLNLTQAEFSRQDDD</sequence>
<dbReference type="AlphaFoldDB" id="B0CP98"/>
<keyword evidence="3" id="KW-1185">Reference proteome</keyword>
<name>B0CP98_LACBS</name>